<reference evidence="2" key="1">
    <citation type="submission" date="2017-12" db="EMBL/GenBank/DDBJ databases">
        <title>Genome sequencing and analysis.</title>
        <authorList>
            <person name="Huang Y.-T."/>
        </authorList>
    </citation>
    <scope>NUCLEOTIDE SEQUENCE</scope>
    <source>
        <strain evidence="2">VGH116</strain>
    </source>
</reference>
<comment type="caution">
    <text evidence="2">The sequence shown here is derived from an EMBL/GenBank/DDBJ whole genome shotgun (WGS) entry which is preliminary data.</text>
</comment>
<dbReference type="RefSeq" id="WP_004235890.1">
    <property type="nucleotide sequence ID" value="NZ_ABGYJJ040000001.1"/>
</dbReference>
<dbReference type="EMBL" id="PKLF01000003">
    <property type="protein sequence ID" value="MBE8611684.1"/>
    <property type="molecule type" value="Genomic_DNA"/>
</dbReference>
<accession>A0A2C5TKW1</accession>
<dbReference type="Pfam" id="PF08956">
    <property type="entry name" value="DUF1869"/>
    <property type="match status" value="1"/>
</dbReference>
<dbReference type="AlphaFoldDB" id="A0A2C5TKW1"/>
<evidence type="ECO:0000313" key="2">
    <source>
        <dbReference type="EMBL" id="MBE8611684.1"/>
    </source>
</evidence>
<sequence length="113" mass="12456">MNDENKGFLLELINESNGLKAEKLFLNPKKLYIPEIAAEEIALLVSELDGKEKINDAALMVTMTNKNNGVSVDKDVDSAAELADAENAAQIVKDLINIIRGYDMDEETNICGW</sequence>
<dbReference type="EMBL" id="ABKJEP030000015">
    <property type="protein sequence ID" value="EMO9456240.1"/>
    <property type="molecule type" value="Genomic_DNA"/>
</dbReference>
<dbReference type="SUPFAM" id="SSF103063">
    <property type="entry name" value="Hypothetical protein YoaG"/>
    <property type="match status" value="2"/>
</dbReference>
<reference evidence="1" key="2">
    <citation type="submission" date="2024-02" db="EMBL/GenBank/DDBJ databases">
        <authorList>
            <consortium name="Clinical and Environmental Microbiology Branch: Whole genome sequencing antimicrobial resistance pathogens in the healthcare setting"/>
        </authorList>
    </citation>
    <scope>NUCLEOTIDE SEQUENCE</scope>
    <source>
        <strain evidence="1">2023KU-00017</strain>
    </source>
</reference>
<evidence type="ECO:0000313" key="1">
    <source>
        <dbReference type="EMBL" id="EMO9456240.1"/>
    </source>
</evidence>
<gene>
    <name evidence="2" type="ORF">CYG68_04530</name>
    <name evidence="1" type="ORF">PN925_001607</name>
</gene>
<dbReference type="Proteomes" id="UP000650477">
    <property type="component" value="Unassembled WGS sequence"/>
</dbReference>
<organism evidence="2 3">
    <name type="scientific">Morganella morganii</name>
    <name type="common">Proteus morganii</name>
    <dbReference type="NCBI Taxonomy" id="582"/>
    <lineage>
        <taxon>Bacteria</taxon>
        <taxon>Pseudomonadati</taxon>
        <taxon>Pseudomonadota</taxon>
        <taxon>Gammaproteobacteria</taxon>
        <taxon>Enterobacterales</taxon>
        <taxon>Morganellaceae</taxon>
        <taxon>Morganella</taxon>
    </lineage>
</organism>
<protein>
    <submittedName>
        <fullName evidence="2">DUF1869 domain-containing protein</fullName>
    </submittedName>
</protein>
<evidence type="ECO:0000313" key="3">
    <source>
        <dbReference type="Proteomes" id="UP000650477"/>
    </source>
</evidence>
<name>A0A2C5TKW1_MORMO</name>
<dbReference type="GeneID" id="93361101"/>
<dbReference type="InterPro" id="IPR015051">
    <property type="entry name" value="YoaG"/>
</dbReference>
<dbReference type="InterPro" id="IPR036489">
    <property type="entry name" value="YoaG_sf"/>
</dbReference>
<dbReference type="Gene3D" id="3.30.160.220">
    <property type="entry name" value="YoaG"/>
    <property type="match status" value="2"/>
</dbReference>
<proteinExistence type="predicted"/>